<dbReference type="InterPro" id="IPR036704">
    <property type="entry name" value="RraA/RraA-like_sf"/>
</dbReference>
<dbReference type="SUPFAM" id="SSF89562">
    <property type="entry name" value="RraA-like"/>
    <property type="match status" value="1"/>
</dbReference>
<proteinExistence type="predicted"/>
<dbReference type="GO" id="GO:0047443">
    <property type="term" value="F:4-hydroxy-4-methyl-2-oxoglutarate aldolase activity"/>
    <property type="evidence" value="ECO:0007669"/>
    <property type="project" value="UniProtKB-EC"/>
</dbReference>
<dbReference type="InterPro" id="IPR005493">
    <property type="entry name" value="RraA/RraA-like"/>
</dbReference>
<dbReference type="NCBIfam" id="NF006731">
    <property type="entry name" value="PRK09262.1"/>
    <property type="match status" value="1"/>
</dbReference>
<evidence type="ECO:0000313" key="5">
    <source>
        <dbReference type="EMBL" id="CAH0994667.1"/>
    </source>
</evidence>
<dbReference type="Gene3D" id="3.50.30.40">
    <property type="entry name" value="Ribonuclease E inhibitor RraA/RraA-like"/>
    <property type="match status" value="1"/>
</dbReference>
<name>A0ABN8EP39_9BACT</name>
<dbReference type="PANTHER" id="PTHR33254">
    <property type="entry name" value="4-HYDROXY-4-METHYL-2-OXOGLUTARATE ALDOLASE 3-RELATED"/>
    <property type="match status" value="1"/>
</dbReference>
<keyword evidence="6" id="KW-1185">Reference proteome</keyword>
<dbReference type="CDD" id="cd16841">
    <property type="entry name" value="RraA_family"/>
    <property type="match status" value="1"/>
</dbReference>
<evidence type="ECO:0000313" key="6">
    <source>
        <dbReference type="Proteomes" id="UP000837932"/>
    </source>
</evidence>
<dbReference type="PANTHER" id="PTHR33254:SF4">
    <property type="entry name" value="4-HYDROXY-4-METHYL-2-OXOGLUTARATE ALDOLASE 3-RELATED"/>
    <property type="match status" value="1"/>
</dbReference>
<gene>
    <name evidence="5" type="primary">ligK</name>
    <name evidence="5" type="ORF">EMA8858_00779</name>
</gene>
<sequence>MNISKELIAEISRFSTATLHEAMGKTGNLPSGIKPISPKMKVCGPAYTVKTMPCDNMLLHRAYAYAKSGDVLVVNCSNFYEAGYWGDLMSLGAKTKGIAGLVIDGCVRDADDIETMGFPVFSRGLCIKGTGNQGEGTLNEPIIMGEYIVNPGDIIVGDRDGVVVIPQNKVEGTIEKAIAREAKEERTRAELRKGRNSLQIYGWDEKYGY</sequence>
<organism evidence="5 6">
    <name type="scientific">Emticicia aquatica</name>
    <dbReference type="NCBI Taxonomy" id="1681835"/>
    <lineage>
        <taxon>Bacteria</taxon>
        <taxon>Pseudomonadati</taxon>
        <taxon>Bacteroidota</taxon>
        <taxon>Cytophagia</taxon>
        <taxon>Cytophagales</taxon>
        <taxon>Leadbetterellaceae</taxon>
        <taxon>Emticicia</taxon>
    </lineage>
</organism>
<evidence type="ECO:0000256" key="3">
    <source>
        <dbReference type="ARBA" id="ARBA00029596"/>
    </source>
</evidence>
<reference evidence="5" key="1">
    <citation type="submission" date="2021-12" db="EMBL/GenBank/DDBJ databases">
        <authorList>
            <person name="Rodrigo-Torres L."/>
            <person name="Arahal R. D."/>
            <person name="Lucena T."/>
        </authorList>
    </citation>
    <scope>NUCLEOTIDE SEQUENCE</scope>
    <source>
        <strain evidence="5">CECT 8858</strain>
    </source>
</reference>
<evidence type="ECO:0000256" key="2">
    <source>
        <dbReference type="ARBA" id="ARBA00016549"/>
    </source>
</evidence>
<accession>A0ABN8EP39</accession>
<dbReference type="Proteomes" id="UP000837932">
    <property type="component" value="Unassembled WGS sequence"/>
</dbReference>
<dbReference type="RefSeq" id="WP_238804631.1">
    <property type="nucleotide sequence ID" value="NZ_CAKLPY010000001.1"/>
</dbReference>
<evidence type="ECO:0000256" key="4">
    <source>
        <dbReference type="ARBA" id="ARBA00030169"/>
    </source>
</evidence>
<comment type="caution">
    <text evidence="5">The sequence shown here is derived from an EMBL/GenBank/DDBJ whole genome shotgun (WGS) entry which is preliminary data.</text>
</comment>
<protein>
    <recommendedName>
        <fullName evidence="2">Putative 4-hydroxy-4-methyl-2-oxoglutarate aldolase</fullName>
    </recommendedName>
    <alternativeName>
        <fullName evidence="3">Regulator of ribonuclease activity homolog</fullName>
    </alternativeName>
    <alternativeName>
        <fullName evidence="4">RraA-like protein</fullName>
    </alternativeName>
</protein>
<dbReference type="EMBL" id="CAKLPY010000001">
    <property type="protein sequence ID" value="CAH0994667.1"/>
    <property type="molecule type" value="Genomic_DNA"/>
</dbReference>
<keyword evidence="5" id="KW-0456">Lyase</keyword>
<evidence type="ECO:0000256" key="1">
    <source>
        <dbReference type="ARBA" id="ARBA00001968"/>
    </source>
</evidence>
<comment type="cofactor">
    <cofactor evidence="1">
        <name>a divalent metal cation</name>
        <dbReference type="ChEBI" id="CHEBI:60240"/>
    </cofactor>
</comment>
<dbReference type="Pfam" id="PF03737">
    <property type="entry name" value="RraA-like"/>
    <property type="match status" value="1"/>
</dbReference>